<dbReference type="PANTHER" id="PTHR34719:SF2">
    <property type="entry name" value="NICKEL-RESPONSIVE REGULATOR"/>
    <property type="match status" value="1"/>
</dbReference>
<comment type="caution">
    <text evidence="11">The sequence shown here is derived from an EMBL/GenBank/DDBJ whole genome shotgun (WGS) entry which is preliminary data.</text>
</comment>
<gene>
    <name evidence="11" type="primary">nikR</name>
    <name evidence="11" type="ORF">F9817_10445</name>
</gene>
<dbReference type="SUPFAM" id="SSF47598">
    <property type="entry name" value="Ribbon-helix-helix"/>
    <property type="match status" value="1"/>
</dbReference>
<dbReference type="GO" id="GO:0003700">
    <property type="term" value="F:DNA-binding transcription factor activity"/>
    <property type="evidence" value="ECO:0007669"/>
    <property type="project" value="UniProtKB-UniRule"/>
</dbReference>
<evidence type="ECO:0000256" key="2">
    <source>
        <dbReference type="ARBA" id="ARBA00008478"/>
    </source>
</evidence>
<organism evidence="11 12">
    <name type="scientific">Vibrio eleionomae</name>
    <dbReference type="NCBI Taxonomy" id="2653505"/>
    <lineage>
        <taxon>Bacteria</taxon>
        <taxon>Pseudomonadati</taxon>
        <taxon>Pseudomonadota</taxon>
        <taxon>Gammaproteobacteria</taxon>
        <taxon>Vibrionales</taxon>
        <taxon>Vibrionaceae</taxon>
        <taxon>Vibrio</taxon>
    </lineage>
</organism>
<dbReference type="Gene3D" id="1.10.1220.10">
    <property type="entry name" value="Met repressor-like"/>
    <property type="match status" value="1"/>
</dbReference>
<comment type="cofactor">
    <cofactor evidence="1">
        <name>Ni(2+)</name>
        <dbReference type="ChEBI" id="CHEBI:49786"/>
    </cofactor>
</comment>
<dbReference type="NCBIfam" id="NF002815">
    <property type="entry name" value="PRK02967.1"/>
    <property type="match status" value="1"/>
</dbReference>
<evidence type="ECO:0000256" key="8">
    <source>
        <dbReference type="HAMAP-Rule" id="MF_00476"/>
    </source>
</evidence>
<dbReference type="InterPro" id="IPR027271">
    <property type="entry name" value="Acetolactate_synth/TF_NikR_C"/>
</dbReference>
<dbReference type="AlphaFoldDB" id="A0A7X4LKJ4"/>
<dbReference type="HAMAP" id="MF_00476">
    <property type="entry name" value="NikR"/>
    <property type="match status" value="1"/>
</dbReference>
<proteinExistence type="inferred from homology"/>
<dbReference type="PANTHER" id="PTHR34719">
    <property type="entry name" value="NICKEL-RESPONSIVE REGULATOR"/>
    <property type="match status" value="1"/>
</dbReference>
<evidence type="ECO:0000259" key="10">
    <source>
        <dbReference type="Pfam" id="PF08753"/>
    </source>
</evidence>
<dbReference type="InterPro" id="IPR050192">
    <property type="entry name" value="CopG/NikR_regulator"/>
</dbReference>
<accession>A0A7X4LKJ4</accession>
<evidence type="ECO:0000259" key="9">
    <source>
        <dbReference type="Pfam" id="PF01402"/>
    </source>
</evidence>
<evidence type="ECO:0000256" key="1">
    <source>
        <dbReference type="ARBA" id="ARBA00001967"/>
    </source>
</evidence>
<evidence type="ECO:0000313" key="11">
    <source>
        <dbReference type="EMBL" id="MZI93617.1"/>
    </source>
</evidence>
<dbReference type="GO" id="GO:0016151">
    <property type="term" value="F:nickel cation binding"/>
    <property type="evidence" value="ECO:0007669"/>
    <property type="project" value="UniProtKB-UniRule"/>
</dbReference>
<feature type="domain" description="Transcription factor NikR nickel binding C-terminal" evidence="10">
    <location>
        <begin position="64"/>
        <end position="139"/>
    </location>
</feature>
<name>A0A7X4LKJ4_9VIBR</name>
<keyword evidence="6 8" id="KW-0238">DNA-binding</keyword>
<dbReference type="RefSeq" id="WP_161155228.1">
    <property type="nucleotide sequence ID" value="NZ_WEKT01000015.1"/>
</dbReference>
<comment type="similarity">
    <text evidence="2 8">Belongs to the transcriptional regulatory CopG/NikR family.</text>
</comment>
<sequence length="153" mass="17034">MTQQADKPSSSVSRISVSMDPDVLNELDDMVELRGYSSRSQAISDMVNQQLIEQKAQLGTNVMVGTITLFYDRNTRGLQKRLSDLQFEHIDEVISSLHVHLTEDKIMEVILVQGPANTLQDIIDKFSILKGVISAKLQLMAEATAILPPLHSK</sequence>
<reference evidence="11 12" key="1">
    <citation type="submission" date="2019-10" db="EMBL/GenBank/DDBJ databases">
        <title>Vibrio sp. nov. isolated from a shrimp pond.</title>
        <authorList>
            <person name="Gomez-Gil B."/>
            <person name="Enciso-Ibarra J."/>
            <person name="Enciso-Ibarra K."/>
            <person name="Bolan-Mejia C."/>
        </authorList>
    </citation>
    <scope>NUCLEOTIDE SEQUENCE [LARGE SCALE GENOMIC DNA]</scope>
    <source>
        <strain evidence="11 12">CAIM 722</strain>
    </source>
</reference>
<dbReference type="CDD" id="cd22231">
    <property type="entry name" value="RHH_NikR_HicB-like"/>
    <property type="match status" value="1"/>
</dbReference>
<evidence type="ECO:0000256" key="7">
    <source>
        <dbReference type="ARBA" id="ARBA00023163"/>
    </source>
</evidence>
<dbReference type="Proteomes" id="UP000462621">
    <property type="component" value="Unassembled WGS sequence"/>
</dbReference>
<dbReference type="InterPro" id="IPR014864">
    <property type="entry name" value="TF_NikR_Ni-bd_C"/>
</dbReference>
<keyword evidence="4" id="KW-0479">Metal-binding</keyword>
<dbReference type="InterPro" id="IPR010985">
    <property type="entry name" value="Ribbon_hlx_hlx"/>
</dbReference>
<dbReference type="Gene3D" id="3.30.70.1150">
    <property type="entry name" value="ACT-like. Chain A, domain 2"/>
    <property type="match status" value="1"/>
</dbReference>
<comment type="function">
    <text evidence="8">Transcriptional regulator.</text>
</comment>
<dbReference type="InterPro" id="IPR013321">
    <property type="entry name" value="Arc_rbn_hlx_hlx"/>
</dbReference>
<feature type="domain" description="Ribbon-helix-helix protein CopG" evidence="9">
    <location>
        <begin position="14"/>
        <end position="53"/>
    </location>
</feature>
<evidence type="ECO:0000256" key="4">
    <source>
        <dbReference type="ARBA" id="ARBA00022723"/>
    </source>
</evidence>
<dbReference type="NCBIfam" id="NF003381">
    <property type="entry name" value="PRK04460.1"/>
    <property type="match status" value="1"/>
</dbReference>
<keyword evidence="7 8" id="KW-0804">Transcription</keyword>
<keyword evidence="3" id="KW-0533">Nickel</keyword>
<dbReference type="GO" id="GO:0010045">
    <property type="term" value="P:response to nickel cation"/>
    <property type="evidence" value="ECO:0007669"/>
    <property type="project" value="InterPro"/>
</dbReference>
<evidence type="ECO:0000256" key="6">
    <source>
        <dbReference type="ARBA" id="ARBA00023125"/>
    </source>
</evidence>
<dbReference type="SUPFAM" id="SSF55021">
    <property type="entry name" value="ACT-like"/>
    <property type="match status" value="1"/>
</dbReference>
<comment type="caution">
    <text evidence="8">Lacks conserved residue(s) required for the propagation of feature annotation.</text>
</comment>
<dbReference type="Pfam" id="PF01402">
    <property type="entry name" value="RHH_1"/>
    <property type="match status" value="1"/>
</dbReference>
<dbReference type="EMBL" id="WEKT01000015">
    <property type="protein sequence ID" value="MZI93617.1"/>
    <property type="molecule type" value="Genomic_DNA"/>
</dbReference>
<dbReference type="Pfam" id="PF08753">
    <property type="entry name" value="NikR_C"/>
    <property type="match status" value="1"/>
</dbReference>
<dbReference type="InterPro" id="IPR002145">
    <property type="entry name" value="CopG"/>
</dbReference>
<evidence type="ECO:0000313" key="12">
    <source>
        <dbReference type="Proteomes" id="UP000462621"/>
    </source>
</evidence>
<protein>
    <recommendedName>
        <fullName evidence="8">Putative nickel-responsive regulator</fullName>
    </recommendedName>
</protein>
<dbReference type="GO" id="GO:0003677">
    <property type="term" value="F:DNA binding"/>
    <property type="evidence" value="ECO:0007669"/>
    <property type="project" value="UniProtKB-KW"/>
</dbReference>
<keyword evidence="12" id="KW-1185">Reference proteome</keyword>
<dbReference type="InterPro" id="IPR022988">
    <property type="entry name" value="Ni_resp_reg_NikR"/>
</dbReference>
<dbReference type="InterPro" id="IPR045865">
    <property type="entry name" value="ACT-like_dom_sf"/>
</dbReference>
<keyword evidence="5 8" id="KW-0805">Transcription regulation</keyword>
<evidence type="ECO:0000256" key="5">
    <source>
        <dbReference type="ARBA" id="ARBA00023015"/>
    </source>
</evidence>
<evidence type="ECO:0000256" key="3">
    <source>
        <dbReference type="ARBA" id="ARBA00022596"/>
    </source>
</evidence>